<evidence type="ECO:0000313" key="3">
    <source>
        <dbReference type="Proteomes" id="UP001139333"/>
    </source>
</evidence>
<evidence type="ECO:0000313" key="2">
    <source>
        <dbReference type="EMBL" id="MCL1142717.1"/>
    </source>
</evidence>
<dbReference type="EMBL" id="JAKIKP010000005">
    <property type="protein sequence ID" value="MCL1142717.1"/>
    <property type="molecule type" value="Genomic_DNA"/>
</dbReference>
<gene>
    <name evidence="2" type="ORF">L2672_08450</name>
</gene>
<keyword evidence="1" id="KW-0472">Membrane</keyword>
<feature type="transmembrane region" description="Helical" evidence="1">
    <location>
        <begin position="6"/>
        <end position="27"/>
    </location>
</feature>
<evidence type="ECO:0000256" key="1">
    <source>
        <dbReference type="SAM" id="Phobius"/>
    </source>
</evidence>
<keyword evidence="3" id="KW-1185">Reference proteome</keyword>
<dbReference type="RefSeq" id="WP_248995403.1">
    <property type="nucleotide sequence ID" value="NZ_JAKIKP010000005.1"/>
</dbReference>
<proteinExistence type="predicted"/>
<reference evidence="2" key="1">
    <citation type="submission" date="2022-01" db="EMBL/GenBank/DDBJ databases">
        <title>Whole genome-based taxonomy of the Shewanellaceae.</title>
        <authorList>
            <person name="Martin-Rodriguez A.J."/>
        </authorList>
    </citation>
    <scope>NUCLEOTIDE SEQUENCE</scope>
    <source>
        <strain evidence="2">DSM 16422</strain>
    </source>
</reference>
<keyword evidence="1" id="KW-1133">Transmembrane helix</keyword>
<comment type="caution">
    <text evidence="2">The sequence shown here is derived from an EMBL/GenBank/DDBJ whole genome shotgun (WGS) entry which is preliminary data.</text>
</comment>
<protein>
    <submittedName>
        <fullName evidence="2">Uncharacterized protein</fullName>
    </submittedName>
</protein>
<feature type="transmembrane region" description="Helical" evidence="1">
    <location>
        <begin position="39"/>
        <end position="60"/>
    </location>
</feature>
<organism evidence="2 3">
    <name type="scientific">Shewanella gaetbuli</name>
    <dbReference type="NCBI Taxonomy" id="220752"/>
    <lineage>
        <taxon>Bacteria</taxon>
        <taxon>Pseudomonadati</taxon>
        <taxon>Pseudomonadota</taxon>
        <taxon>Gammaproteobacteria</taxon>
        <taxon>Alteromonadales</taxon>
        <taxon>Shewanellaceae</taxon>
        <taxon>Shewanella</taxon>
    </lineage>
</organism>
<accession>A0A9X1ZN11</accession>
<keyword evidence="1" id="KW-0812">Transmembrane</keyword>
<dbReference type="Proteomes" id="UP001139333">
    <property type="component" value="Unassembled WGS sequence"/>
</dbReference>
<name>A0A9X1ZN11_9GAMM</name>
<dbReference type="AlphaFoldDB" id="A0A9X1ZN11"/>
<sequence>MNYLVIAFMIVILILSYLNIIASVIVVKDMATKPAIKAARLAFIWLIPVVGCILTLRFTFQEHETAIHKKCLPRFMTYWVYDESTTKANPLKDDNDLKCQTGFRSFH</sequence>